<protein>
    <submittedName>
        <fullName evidence="1">Uncharacterized protein</fullName>
    </submittedName>
</protein>
<keyword evidence="2" id="KW-1185">Reference proteome</keyword>
<name>A0A917CZF4_9NOCA</name>
<reference evidence="1" key="1">
    <citation type="journal article" date="2014" name="Int. J. Syst. Evol. Microbiol.">
        <title>Complete genome sequence of Corynebacterium casei LMG S-19264T (=DSM 44701T), isolated from a smear-ripened cheese.</title>
        <authorList>
            <consortium name="US DOE Joint Genome Institute (JGI-PGF)"/>
            <person name="Walter F."/>
            <person name="Albersmeier A."/>
            <person name="Kalinowski J."/>
            <person name="Ruckert C."/>
        </authorList>
    </citation>
    <scope>NUCLEOTIDE SEQUENCE</scope>
    <source>
        <strain evidence="1">CCM 7905</strain>
    </source>
</reference>
<comment type="caution">
    <text evidence="1">The sequence shown here is derived from an EMBL/GenBank/DDBJ whole genome shotgun (WGS) entry which is preliminary data.</text>
</comment>
<proteinExistence type="predicted"/>
<sequence length="47" mass="5220">MGCNCGRNRSVTHQVRFPDNTVRTYPSEIEAKTAATSSGGSYERIDR</sequence>
<dbReference type="Proteomes" id="UP000654257">
    <property type="component" value="Unassembled WGS sequence"/>
</dbReference>
<organism evidence="1 2">
    <name type="scientific">Rhodococcoides trifolii</name>
    <dbReference type="NCBI Taxonomy" id="908250"/>
    <lineage>
        <taxon>Bacteria</taxon>
        <taxon>Bacillati</taxon>
        <taxon>Actinomycetota</taxon>
        <taxon>Actinomycetes</taxon>
        <taxon>Mycobacteriales</taxon>
        <taxon>Nocardiaceae</taxon>
        <taxon>Rhodococcoides</taxon>
    </lineage>
</organism>
<evidence type="ECO:0000313" key="2">
    <source>
        <dbReference type="Proteomes" id="UP000654257"/>
    </source>
</evidence>
<gene>
    <name evidence="1" type="ORF">GCM10007304_17750</name>
</gene>
<dbReference type="AlphaFoldDB" id="A0A917CZF4"/>
<reference evidence="1" key="2">
    <citation type="submission" date="2020-09" db="EMBL/GenBank/DDBJ databases">
        <authorList>
            <person name="Sun Q."/>
            <person name="Sedlacek I."/>
        </authorList>
    </citation>
    <scope>NUCLEOTIDE SEQUENCE</scope>
    <source>
        <strain evidence="1">CCM 7905</strain>
    </source>
</reference>
<evidence type="ECO:0000313" key="1">
    <source>
        <dbReference type="EMBL" id="GGG04056.1"/>
    </source>
</evidence>
<accession>A0A917CZF4</accession>
<dbReference type="EMBL" id="BMCU01000002">
    <property type="protein sequence ID" value="GGG04056.1"/>
    <property type="molecule type" value="Genomic_DNA"/>
</dbReference>